<evidence type="ECO:0000313" key="3">
    <source>
        <dbReference type="Proteomes" id="UP000292685"/>
    </source>
</evidence>
<accession>A0A4Q8AH59</accession>
<feature type="domain" description="VOC" evidence="1">
    <location>
        <begin position="1"/>
        <end position="129"/>
    </location>
</feature>
<dbReference type="InterPro" id="IPR037523">
    <property type="entry name" value="VOC_core"/>
</dbReference>
<name>A0A4Q8AH59_9MICC</name>
<reference evidence="2 3" key="1">
    <citation type="submission" date="2019-02" db="EMBL/GenBank/DDBJ databases">
        <title>Sequencing the genomes of 1000 actinobacteria strains.</title>
        <authorList>
            <person name="Klenk H.-P."/>
        </authorList>
    </citation>
    <scope>NUCLEOTIDE SEQUENCE [LARGE SCALE GENOMIC DNA]</scope>
    <source>
        <strain evidence="2 3">DSM 17364</strain>
    </source>
</reference>
<organism evidence="2 3">
    <name type="scientific">Zhihengliuella halotolerans</name>
    <dbReference type="NCBI Taxonomy" id="370736"/>
    <lineage>
        <taxon>Bacteria</taxon>
        <taxon>Bacillati</taxon>
        <taxon>Actinomycetota</taxon>
        <taxon>Actinomycetes</taxon>
        <taxon>Micrococcales</taxon>
        <taxon>Micrococcaceae</taxon>
        <taxon>Zhihengliuella</taxon>
    </lineage>
</organism>
<protein>
    <recommendedName>
        <fullName evidence="1">VOC domain-containing protein</fullName>
    </recommendedName>
</protein>
<evidence type="ECO:0000313" key="2">
    <source>
        <dbReference type="EMBL" id="RZU63009.1"/>
    </source>
</evidence>
<dbReference type="InterPro" id="IPR029068">
    <property type="entry name" value="Glyas_Bleomycin-R_OHBP_Dase"/>
</dbReference>
<dbReference type="PANTHER" id="PTHR36503:SF2">
    <property type="entry name" value="BLR2408 PROTEIN"/>
    <property type="match status" value="1"/>
</dbReference>
<dbReference type="PROSITE" id="PS51819">
    <property type="entry name" value="VOC"/>
    <property type="match status" value="1"/>
</dbReference>
<dbReference type="PANTHER" id="PTHR36503">
    <property type="entry name" value="BLR2520 PROTEIN"/>
    <property type="match status" value="1"/>
</dbReference>
<dbReference type="InterPro" id="IPR053863">
    <property type="entry name" value="Glyoxy/Ble-like_N"/>
</dbReference>
<keyword evidence="3" id="KW-1185">Reference proteome</keyword>
<sequence>MIFVNLPTDDLAAADAFYGALGFTKNEQFSDENASSWVISESITVMVLARNFFATFLVGTDAPHLPGAGGDREVLNALSCESTEEVDQLMSLAAANGGSTYRQANAPFPGMYQGAFADPDGHVWELAWMDPEAMQG</sequence>
<dbReference type="AlphaFoldDB" id="A0A4Q8AH59"/>
<dbReference type="SUPFAM" id="SSF54593">
    <property type="entry name" value="Glyoxalase/Bleomycin resistance protein/Dihydroxybiphenyl dioxygenase"/>
    <property type="match status" value="1"/>
</dbReference>
<dbReference type="Proteomes" id="UP000292685">
    <property type="component" value="Unassembled WGS sequence"/>
</dbReference>
<dbReference type="Pfam" id="PF22677">
    <property type="entry name" value="Ble-like_N"/>
    <property type="match status" value="1"/>
</dbReference>
<evidence type="ECO:0000259" key="1">
    <source>
        <dbReference type="PROSITE" id="PS51819"/>
    </source>
</evidence>
<comment type="caution">
    <text evidence="2">The sequence shown here is derived from an EMBL/GenBank/DDBJ whole genome shotgun (WGS) entry which is preliminary data.</text>
</comment>
<dbReference type="EMBL" id="SHLA01000001">
    <property type="protein sequence ID" value="RZU63009.1"/>
    <property type="molecule type" value="Genomic_DNA"/>
</dbReference>
<gene>
    <name evidence="2" type="ORF">EV380_2615</name>
</gene>
<dbReference type="Gene3D" id="3.10.180.10">
    <property type="entry name" value="2,3-Dihydroxybiphenyl 1,2-Dioxygenase, domain 1"/>
    <property type="match status" value="1"/>
</dbReference>
<proteinExistence type="predicted"/>